<dbReference type="EMBL" id="CAJOAY010021207">
    <property type="protein sequence ID" value="CAF4346455.1"/>
    <property type="molecule type" value="Genomic_DNA"/>
</dbReference>
<evidence type="ECO:0000256" key="1">
    <source>
        <dbReference type="SAM" id="Coils"/>
    </source>
</evidence>
<evidence type="ECO:0000313" key="3">
    <source>
        <dbReference type="Proteomes" id="UP000663881"/>
    </source>
</evidence>
<feature type="coiled-coil region" evidence="1">
    <location>
        <begin position="12"/>
        <end position="168"/>
    </location>
</feature>
<name>A0A820KTR5_9BILA</name>
<keyword evidence="1" id="KW-0175">Coiled coil</keyword>
<dbReference type="AlphaFoldDB" id="A0A820KTR5"/>
<dbReference type="Proteomes" id="UP000663881">
    <property type="component" value="Unassembled WGS sequence"/>
</dbReference>
<proteinExistence type="predicted"/>
<reference evidence="2" key="1">
    <citation type="submission" date="2021-02" db="EMBL/GenBank/DDBJ databases">
        <authorList>
            <person name="Nowell W R."/>
        </authorList>
    </citation>
    <scope>NUCLEOTIDE SEQUENCE</scope>
</reference>
<protein>
    <submittedName>
        <fullName evidence="2">Uncharacterized protein</fullName>
    </submittedName>
</protein>
<comment type="caution">
    <text evidence="2">The sequence shown here is derived from an EMBL/GenBank/DDBJ whole genome shotgun (WGS) entry which is preliminary data.</text>
</comment>
<gene>
    <name evidence="2" type="ORF">OKA104_LOCUS48568</name>
</gene>
<sequence length="172" mass="20691">ILAMDNYLRVENTRLTEDVERIRLENAHLNERNNTLEQTYLNDQQIIDELNVKNQSLQILQDRFDNDQQQINNLQEKCQSYEQEKQNMQQENYTFQTNIEQLNQQKQLLNNQIKQSEDKSRTNEEQLTVKTAEIERQGREMEDLRGNIKKLETDNQELKQMTTKLRSIAIKY</sequence>
<feature type="non-terminal residue" evidence="2">
    <location>
        <position position="1"/>
    </location>
</feature>
<organism evidence="2 3">
    <name type="scientific">Adineta steineri</name>
    <dbReference type="NCBI Taxonomy" id="433720"/>
    <lineage>
        <taxon>Eukaryota</taxon>
        <taxon>Metazoa</taxon>
        <taxon>Spiralia</taxon>
        <taxon>Gnathifera</taxon>
        <taxon>Rotifera</taxon>
        <taxon>Eurotatoria</taxon>
        <taxon>Bdelloidea</taxon>
        <taxon>Adinetida</taxon>
        <taxon>Adinetidae</taxon>
        <taxon>Adineta</taxon>
    </lineage>
</organism>
<evidence type="ECO:0000313" key="2">
    <source>
        <dbReference type="EMBL" id="CAF4346455.1"/>
    </source>
</evidence>
<accession>A0A820KTR5</accession>
<feature type="non-terminal residue" evidence="2">
    <location>
        <position position="172"/>
    </location>
</feature>